<evidence type="ECO:0000313" key="3">
    <source>
        <dbReference type="EMBL" id="GAA2146233.1"/>
    </source>
</evidence>
<protein>
    <submittedName>
        <fullName evidence="3">VOC family protein</fullName>
    </submittedName>
</protein>
<comment type="caution">
    <text evidence="3">The sequence shown here is derived from an EMBL/GenBank/DDBJ whole genome shotgun (WGS) entry which is preliminary data.</text>
</comment>
<dbReference type="PANTHER" id="PTHR43048:SF4">
    <property type="entry name" value="RING-CLEAVING DIOXYGENASE-RELATED"/>
    <property type="match status" value="1"/>
</dbReference>
<accession>A0ABN2ZR61</accession>
<evidence type="ECO:0000259" key="2">
    <source>
        <dbReference type="PROSITE" id="PS51819"/>
    </source>
</evidence>
<dbReference type="PANTHER" id="PTHR43048">
    <property type="entry name" value="METHYLMALONYL-COA EPIMERASE"/>
    <property type="match status" value="1"/>
</dbReference>
<dbReference type="InterPro" id="IPR037523">
    <property type="entry name" value="VOC_core"/>
</dbReference>
<sequence length="147" mass="16155">MSNSVRPIRVAGLGLRVSSCSLAVDDLEQALAFYTDVLGFQVNGGATSREAPCRAVAPPQQPDMRILLVPRPAELSTERWMVADDLLRRLAFTTSDCDTVFEHLEAAGVEVMQEPIDRPGIRDCAFLDPSGNLLRFTQATREGMCHH</sequence>
<name>A0ABN2ZR61_9ACTN</name>
<gene>
    <name evidence="3" type="ORF">GCM10009727_47360</name>
</gene>
<evidence type="ECO:0000313" key="4">
    <source>
        <dbReference type="Proteomes" id="UP001501020"/>
    </source>
</evidence>
<dbReference type="EMBL" id="BAAAMR010000043">
    <property type="protein sequence ID" value="GAA2146233.1"/>
    <property type="molecule type" value="Genomic_DNA"/>
</dbReference>
<dbReference type="InterPro" id="IPR051785">
    <property type="entry name" value="MMCE/EMCE_epimerase"/>
</dbReference>
<reference evidence="3 4" key="1">
    <citation type="journal article" date="2019" name="Int. J. Syst. Evol. Microbiol.">
        <title>The Global Catalogue of Microorganisms (GCM) 10K type strain sequencing project: providing services to taxonomists for standard genome sequencing and annotation.</title>
        <authorList>
            <consortium name="The Broad Institute Genomics Platform"/>
            <consortium name="The Broad Institute Genome Sequencing Center for Infectious Disease"/>
            <person name="Wu L."/>
            <person name="Ma J."/>
        </authorList>
    </citation>
    <scope>NUCLEOTIDE SEQUENCE [LARGE SCALE GENOMIC DNA]</scope>
    <source>
        <strain evidence="3 4">JCM 13850</strain>
    </source>
</reference>
<keyword evidence="1" id="KW-0479">Metal-binding</keyword>
<dbReference type="InterPro" id="IPR029068">
    <property type="entry name" value="Glyas_Bleomycin-R_OHBP_Dase"/>
</dbReference>
<feature type="domain" description="VOC" evidence="2">
    <location>
        <begin position="16"/>
        <end position="139"/>
    </location>
</feature>
<dbReference type="InterPro" id="IPR004360">
    <property type="entry name" value="Glyas_Fos-R_dOase_dom"/>
</dbReference>
<dbReference type="Pfam" id="PF00903">
    <property type="entry name" value="Glyoxalase"/>
    <property type="match status" value="1"/>
</dbReference>
<organism evidence="3 4">
    <name type="scientific">Actinomadura napierensis</name>
    <dbReference type="NCBI Taxonomy" id="267854"/>
    <lineage>
        <taxon>Bacteria</taxon>
        <taxon>Bacillati</taxon>
        <taxon>Actinomycetota</taxon>
        <taxon>Actinomycetes</taxon>
        <taxon>Streptosporangiales</taxon>
        <taxon>Thermomonosporaceae</taxon>
        <taxon>Actinomadura</taxon>
    </lineage>
</organism>
<dbReference type="SUPFAM" id="SSF54593">
    <property type="entry name" value="Glyoxalase/Bleomycin resistance protein/Dihydroxybiphenyl dioxygenase"/>
    <property type="match status" value="1"/>
</dbReference>
<dbReference type="RefSeq" id="WP_344270899.1">
    <property type="nucleotide sequence ID" value="NZ_BAAAMR010000043.1"/>
</dbReference>
<dbReference type="Gene3D" id="3.10.180.10">
    <property type="entry name" value="2,3-Dihydroxybiphenyl 1,2-Dioxygenase, domain 1"/>
    <property type="match status" value="1"/>
</dbReference>
<dbReference type="Proteomes" id="UP001501020">
    <property type="component" value="Unassembled WGS sequence"/>
</dbReference>
<keyword evidence="4" id="KW-1185">Reference proteome</keyword>
<dbReference type="PROSITE" id="PS51819">
    <property type="entry name" value="VOC"/>
    <property type="match status" value="1"/>
</dbReference>
<proteinExistence type="predicted"/>
<evidence type="ECO:0000256" key="1">
    <source>
        <dbReference type="ARBA" id="ARBA00022723"/>
    </source>
</evidence>